<dbReference type="OrthoDB" id="10000397at2759"/>
<name>A0A814X6B8_ADIRI</name>
<keyword evidence="6" id="KW-0804">Transcription</keyword>
<proteinExistence type="predicted"/>
<dbReference type="InterPro" id="IPR035500">
    <property type="entry name" value="NHR-like_dom_sf"/>
</dbReference>
<evidence type="ECO:0000256" key="4">
    <source>
        <dbReference type="ARBA" id="ARBA00023015"/>
    </source>
</evidence>
<dbReference type="PANTHER" id="PTHR24082">
    <property type="entry name" value="NUCLEAR HORMONE RECEPTOR"/>
    <property type="match status" value="1"/>
</dbReference>
<dbReference type="Gene3D" id="1.10.565.10">
    <property type="entry name" value="Retinoid X Receptor"/>
    <property type="match status" value="1"/>
</dbReference>
<dbReference type="GO" id="GO:0004879">
    <property type="term" value="F:nuclear receptor activity"/>
    <property type="evidence" value="ECO:0007669"/>
    <property type="project" value="TreeGrafter"/>
</dbReference>
<evidence type="ECO:0000256" key="7">
    <source>
        <dbReference type="ARBA" id="ARBA00023170"/>
    </source>
</evidence>
<evidence type="ECO:0000256" key="5">
    <source>
        <dbReference type="ARBA" id="ARBA00023125"/>
    </source>
</evidence>
<dbReference type="InterPro" id="IPR001628">
    <property type="entry name" value="Znf_hrmn_rcpt"/>
</dbReference>
<reference evidence="10" key="1">
    <citation type="submission" date="2021-02" db="EMBL/GenBank/DDBJ databases">
        <authorList>
            <person name="Nowell W R."/>
        </authorList>
    </citation>
    <scope>NUCLEOTIDE SEQUENCE</scope>
</reference>
<dbReference type="GO" id="GO:0008270">
    <property type="term" value="F:zinc ion binding"/>
    <property type="evidence" value="ECO:0007669"/>
    <property type="project" value="UniProtKB-KW"/>
</dbReference>
<dbReference type="Pfam" id="PF00105">
    <property type="entry name" value="zf-C4"/>
    <property type="match status" value="1"/>
</dbReference>
<dbReference type="GO" id="GO:0045944">
    <property type="term" value="P:positive regulation of transcription by RNA polymerase II"/>
    <property type="evidence" value="ECO:0007669"/>
    <property type="project" value="TreeGrafter"/>
</dbReference>
<dbReference type="PROSITE" id="PS51030">
    <property type="entry name" value="NUCLEAR_REC_DBD_2"/>
    <property type="match status" value="1"/>
</dbReference>
<dbReference type="PRINTS" id="PR00047">
    <property type="entry name" value="STROIDFINGER"/>
</dbReference>
<dbReference type="PROSITE" id="PS00031">
    <property type="entry name" value="NUCLEAR_REC_DBD_1"/>
    <property type="match status" value="1"/>
</dbReference>
<evidence type="ECO:0000259" key="9">
    <source>
        <dbReference type="PROSITE" id="PS51030"/>
    </source>
</evidence>
<feature type="domain" description="Nuclear receptor" evidence="9">
    <location>
        <begin position="40"/>
        <end position="117"/>
    </location>
</feature>
<dbReference type="GO" id="GO:0000978">
    <property type="term" value="F:RNA polymerase II cis-regulatory region sequence-specific DNA binding"/>
    <property type="evidence" value="ECO:0007669"/>
    <property type="project" value="TreeGrafter"/>
</dbReference>
<dbReference type="Gene3D" id="3.30.50.10">
    <property type="entry name" value="Erythroid Transcription Factor GATA-1, subunit A"/>
    <property type="match status" value="1"/>
</dbReference>
<evidence type="ECO:0000256" key="3">
    <source>
        <dbReference type="ARBA" id="ARBA00022833"/>
    </source>
</evidence>
<keyword evidence="2" id="KW-0863">Zinc-finger</keyword>
<keyword evidence="3" id="KW-0862">Zinc</keyword>
<dbReference type="GO" id="GO:0000122">
    <property type="term" value="P:negative regulation of transcription by RNA polymerase II"/>
    <property type="evidence" value="ECO:0007669"/>
    <property type="project" value="TreeGrafter"/>
</dbReference>
<sequence>MNQIIGSDYQPIMAKEEDKKIQMNEIFRTRPGRKRKTKEGDKCLVCGDSAIGLNFGVQTCSPCKAFFRRNAVKLGTIEFQCRDDGDCPVTSDTRRQCNCCRLAKCFRVGMDRKAIRTDDQRRERLILIESNRQKRLEHNIVNKSLAIPNKPLIRPINLLLQSKEDVYLSADSYHLLTNIFHGYNKICTSTPKEQLTMPVNESLTVRAFLNASSSIYISFISFLQLLPEFRSIPIDGKFSLVKSNFKHVLFKHCAYLIQTVTPDLHQDSPVCIHLFPKELYESFCERSFALTPFVHDPILMKLSLIILTFSTYLSVSYECQPTTHTKANIIKTILHAQNIYVELLWRYILTRCSNFQKSVHLITSLISRVLHSQISQSMAEDFIRTSVVQQQEQELAPIIKSIWIPDAR</sequence>
<dbReference type="AlphaFoldDB" id="A0A814X6B8"/>
<keyword evidence="7" id="KW-0675">Receptor</keyword>
<organism evidence="10 11">
    <name type="scientific">Adineta ricciae</name>
    <name type="common">Rotifer</name>
    <dbReference type="NCBI Taxonomy" id="249248"/>
    <lineage>
        <taxon>Eukaryota</taxon>
        <taxon>Metazoa</taxon>
        <taxon>Spiralia</taxon>
        <taxon>Gnathifera</taxon>
        <taxon>Rotifera</taxon>
        <taxon>Eurotatoria</taxon>
        <taxon>Bdelloidea</taxon>
        <taxon>Adinetida</taxon>
        <taxon>Adinetidae</taxon>
        <taxon>Adineta</taxon>
    </lineage>
</organism>
<keyword evidence="1" id="KW-0479">Metal-binding</keyword>
<dbReference type="InterPro" id="IPR013088">
    <property type="entry name" value="Znf_NHR/GATA"/>
</dbReference>
<accession>A0A814X6B8</accession>
<protein>
    <recommendedName>
        <fullName evidence="9">Nuclear receptor domain-containing protein</fullName>
    </recommendedName>
</protein>
<evidence type="ECO:0000256" key="8">
    <source>
        <dbReference type="ARBA" id="ARBA00023242"/>
    </source>
</evidence>
<dbReference type="SUPFAM" id="SSF48508">
    <property type="entry name" value="Nuclear receptor ligand-binding domain"/>
    <property type="match status" value="1"/>
</dbReference>
<dbReference type="GO" id="GO:0030154">
    <property type="term" value="P:cell differentiation"/>
    <property type="evidence" value="ECO:0007669"/>
    <property type="project" value="TreeGrafter"/>
</dbReference>
<dbReference type="InterPro" id="IPR050234">
    <property type="entry name" value="Nuclear_hormone_rcpt_NR1"/>
</dbReference>
<gene>
    <name evidence="10" type="ORF">EDS130_LOCUS25917</name>
</gene>
<dbReference type="Proteomes" id="UP000663852">
    <property type="component" value="Unassembled WGS sequence"/>
</dbReference>
<keyword evidence="5" id="KW-0238">DNA-binding</keyword>
<dbReference type="SUPFAM" id="SSF57716">
    <property type="entry name" value="Glucocorticoid receptor-like (DNA-binding domain)"/>
    <property type="match status" value="1"/>
</dbReference>
<dbReference type="EMBL" id="CAJNOJ010000155">
    <property type="protein sequence ID" value="CAF1211595.1"/>
    <property type="molecule type" value="Genomic_DNA"/>
</dbReference>
<evidence type="ECO:0000256" key="2">
    <source>
        <dbReference type="ARBA" id="ARBA00022771"/>
    </source>
</evidence>
<dbReference type="SMART" id="SM00399">
    <property type="entry name" value="ZnF_C4"/>
    <property type="match status" value="1"/>
</dbReference>
<evidence type="ECO:0000313" key="11">
    <source>
        <dbReference type="Proteomes" id="UP000663852"/>
    </source>
</evidence>
<keyword evidence="4" id="KW-0805">Transcription regulation</keyword>
<comment type="caution">
    <text evidence="10">The sequence shown here is derived from an EMBL/GenBank/DDBJ whole genome shotgun (WGS) entry which is preliminary data.</text>
</comment>
<evidence type="ECO:0000256" key="6">
    <source>
        <dbReference type="ARBA" id="ARBA00023163"/>
    </source>
</evidence>
<evidence type="ECO:0000256" key="1">
    <source>
        <dbReference type="ARBA" id="ARBA00022723"/>
    </source>
</evidence>
<dbReference type="PANTHER" id="PTHR24082:SF283">
    <property type="entry name" value="NUCLEAR HORMONE RECEPTOR HR96"/>
    <property type="match status" value="1"/>
</dbReference>
<keyword evidence="8" id="KW-0539">Nucleus</keyword>
<evidence type="ECO:0000313" key="10">
    <source>
        <dbReference type="EMBL" id="CAF1211595.1"/>
    </source>
</evidence>